<feature type="signal peptide" evidence="7">
    <location>
        <begin position="1"/>
        <end position="24"/>
    </location>
</feature>
<dbReference type="InterPro" id="IPR035914">
    <property type="entry name" value="Sperma_CUB_dom_sf"/>
</dbReference>
<dbReference type="Gene3D" id="2.60.120.290">
    <property type="entry name" value="Spermadhesin, CUB domain"/>
    <property type="match status" value="4"/>
</dbReference>
<feature type="domain" description="ZP" evidence="9">
    <location>
        <begin position="1425"/>
        <end position="1678"/>
    </location>
</feature>
<name>A0AAU9VMF5_9CNID</name>
<dbReference type="Gene3D" id="2.60.40.3210">
    <property type="entry name" value="Zona pellucida, ZP-N domain"/>
    <property type="match status" value="1"/>
</dbReference>
<dbReference type="PROSITE" id="PS51034">
    <property type="entry name" value="ZP_2"/>
    <property type="match status" value="1"/>
</dbReference>
<dbReference type="Gene3D" id="2.60.40.4100">
    <property type="entry name" value="Zona pellucida, ZP-C domain"/>
    <property type="match status" value="1"/>
</dbReference>
<accession>A0AAU9VMF5</accession>
<dbReference type="GO" id="GO:0005509">
    <property type="term" value="F:calcium ion binding"/>
    <property type="evidence" value="ECO:0007669"/>
    <property type="project" value="InterPro"/>
</dbReference>
<evidence type="ECO:0000256" key="4">
    <source>
        <dbReference type="ARBA" id="ARBA00023157"/>
    </source>
</evidence>
<dbReference type="FunFam" id="2.60.120.290:FF:000013">
    <property type="entry name" value="Membrane frizzled-related protein"/>
    <property type="match status" value="1"/>
</dbReference>
<organism evidence="10 11">
    <name type="scientific">Pocillopora meandrina</name>
    <dbReference type="NCBI Taxonomy" id="46732"/>
    <lineage>
        <taxon>Eukaryota</taxon>
        <taxon>Metazoa</taxon>
        <taxon>Cnidaria</taxon>
        <taxon>Anthozoa</taxon>
        <taxon>Hexacorallia</taxon>
        <taxon>Scleractinia</taxon>
        <taxon>Astrocoeniina</taxon>
        <taxon>Pocilloporidae</taxon>
        <taxon>Pocillopora</taxon>
    </lineage>
</organism>
<evidence type="ECO:0000259" key="9">
    <source>
        <dbReference type="PROSITE" id="PS51034"/>
    </source>
</evidence>
<keyword evidence="2 7" id="KW-0732">Signal</keyword>
<dbReference type="Proteomes" id="UP001159428">
    <property type="component" value="Unassembled WGS sequence"/>
</dbReference>
<dbReference type="InterPro" id="IPR042235">
    <property type="entry name" value="ZP-C_dom"/>
</dbReference>
<dbReference type="SMART" id="SM00181">
    <property type="entry name" value="EGF"/>
    <property type="match status" value="2"/>
</dbReference>
<evidence type="ECO:0000256" key="2">
    <source>
        <dbReference type="ARBA" id="ARBA00022729"/>
    </source>
</evidence>
<dbReference type="PROSITE" id="PS01180">
    <property type="entry name" value="CUB"/>
    <property type="match status" value="4"/>
</dbReference>
<dbReference type="InterPro" id="IPR057774">
    <property type="entry name" value="D8C_UMOD/GP2/OIT3-like"/>
</dbReference>
<evidence type="ECO:0000256" key="5">
    <source>
        <dbReference type="PROSITE-ProRule" id="PRU00059"/>
    </source>
</evidence>
<evidence type="ECO:0000256" key="3">
    <source>
        <dbReference type="ARBA" id="ARBA00022737"/>
    </source>
</evidence>
<dbReference type="InterPro" id="IPR055355">
    <property type="entry name" value="ZP-C"/>
</dbReference>
<feature type="transmembrane region" description="Helical" evidence="6">
    <location>
        <begin position="1730"/>
        <end position="1754"/>
    </location>
</feature>
<dbReference type="FunFam" id="2.10.25.10:FF:000240">
    <property type="entry name" value="Vitamin K-dependent protein S"/>
    <property type="match status" value="1"/>
</dbReference>
<dbReference type="PROSITE" id="PS01187">
    <property type="entry name" value="EGF_CA"/>
    <property type="match status" value="1"/>
</dbReference>
<dbReference type="SUPFAM" id="SSF49854">
    <property type="entry name" value="Spermadhesin, CUB domain"/>
    <property type="match status" value="4"/>
</dbReference>
<evidence type="ECO:0008006" key="12">
    <source>
        <dbReference type="Google" id="ProtNLM"/>
    </source>
</evidence>
<dbReference type="InterPro" id="IPR000742">
    <property type="entry name" value="EGF"/>
</dbReference>
<dbReference type="Gene3D" id="2.10.25.10">
    <property type="entry name" value="Laminin"/>
    <property type="match status" value="2"/>
</dbReference>
<keyword evidence="1" id="KW-0245">EGF-like domain</keyword>
<comment type="caution">
    <text evidence="10">The sequence shown here is derived from an EMBL/GenBank/DDBJ whole genome shotgun (WGS) entry which is preliminary data.</text>
</comment>
<dbReference type="EMBL" id="CALNXJ010000002">
    <property type="protein sequence ID" value="CAH3033085.1"/>
    <property type="molecule type" value="Genomic_DNA"/>
</dbReference>
<dbReference type="SMART" id="SM00042">
    <property type="entry name" value="CUB"/>
    <property type="match status" value="4"/>
</dbReference>
<feature type="domain" description="CUB" evidence="8">
    <location>
        <begin position="706"/>
        <end position="824"/>
    </location>
</feature>
<evidence type="ECO:0000313" key="11">
    <source>
        <dbReference type="Proteomes" id="UP001159428"/>
    </source>
</evidence>
<dbReference type="InterPro" id="IPR026823">
    <property type="entry name" value="cEGF"/>
</dbReference>
<dbReference type="SUPFAM" id="SSF57196">
    <property type="entry name" value="EGF/Laminin"/>
    <property type="match status" value="2"/>
</dbReference>
<feature type="domain" description="CUB" evidence="8">
    <location>
        <begin position="1015"/>
        <end position="1127"/>
    </location>
</feature>
<keyword evidence="6" id="KW-0812">Transmembrane</keyword>
<protein>
    <recommendedName>
        <fullName evidence="12">Deleted in malignant brain tumors 1 protein</fullName>
    </recommendedName>
</protein>
<comment type="caution">
    <text evidence="5">Lacks conserved residue(s) required for the propagation of feature annotation.</text>
</comment>
<evidence type="ECO:0000256" key="7">
    <source>
        <dbReference type="SAM" id="SignalP"/>
    </source>
</evidence>
<dbReference type="PANTHER" id="PTHR24251">
    <property type="entry name" value="OVOCHYMASE-RELATED"/>
    <property type="match status" value="1"/>
</dbReference>
<dbReference type="SMART" id="SM00179">
    <property type="entry name" value="EGF_CA"/>
    <property type="match status" value="2"/>
</dbReference>
<dbReference type="SMART" id="SM00241">
    <property type="entry name" value="ZP"/>
    <property type="match status" value="1"/>
</dbReference>
<feature type="domain" description="CUB" evidence="8">
    <location>
        <begin position="863"/>
        <end position="969"/>
    </location>
</feature>
<keyword evidence="6" id="KW-0472">Membrane</keyword>
<dbReference type="Pfam" id="PF23344">
    <property type="entry name" value="ZP-N"/>
    <property type="match status" value="1"/>
</dbReference>
<dbReference type="InterPro" id="IPR001881">
    <property type="entry name" value="EGF-like_Ca-bd_dom"/>
</dbReference>
<keyword evidence="4" id="KW-1015">Disulfide bond</keyword>
<dbReference type="InterPro" id="IPR000859">
    <property type="entry name" value="CUB_dom"/>
</dbReference>
<gene>
    <name evidence="10" type="ORF">PMEA_00010909</name>
</gene>
<dbReference type="Pfam" id="PF23283">
    <property type="entry name" value="D8C_UMOD"/>
    <property type="match status" value="1"/>
</dbReference>
<keyword evidence="3" id="KW-0677">Repeat</keyword>
<reference evidence="10 11" key="1">
    <citation type="submission" date="2022-05" db="EMBL/GenBank/DDBJ databases">
        <authorList>
            <consortium name="Genoscope - CEA"/>
            <person name="William W."/>
        </authorList>
    </citation>
    <scope>NUCLEOTIDE SEQUENCE [LARGE SCALE GENOMIC DNA]</scope>
</reference>
<dbReference type="CDD" id="cd00054">
    <property type="entry name" value="EGF_CA"/>
    <property type="match status" value="2"/>
</dbReference>
<dbReference type="Pfam" id="PF00100">
    <property type="entry name" value="Zona_pellucida"/>
    <property type="match status" value="1"/>
</dbReference>
<dbReference type="InterPro" id="IPR055356">
    <property type="entry name" value="ZP-N"/>
</dbReference>
<evidence type="ECO:0000259" key="8">
    <source>
        <dbReference type="PROSITE" id="PS01180"/>
    </source>
</evidence>
<dbReference type="Pfam" id="PF00431">
    <property type="entry name" value="CUB"/>
    <property type="match status" value="4"/>
</dbReference>
<evidence type="ECO:0000313" key="10">
    <source>
        <dbReference type="EMBL" id="CAH3033085.1"/>
    </source>
</evidence>
<evidence type="ECO:0000256" key="6">
    <source>
        <dbReference type="SAM" id="Phobius"/>
    </source>
</evidence>
<sequence>MTPYTFTRLLCLLVFVQWSFLVEGSHFRHAVMSFVPTDADNNTLRFTFRLALRRSYYSYYCDENTINLGGIIGSGGSWTAKCSDPFSAVCSPSYYIADTRFRCTDFSRNEDWSMGENNFTYTFPSGNLEWNVRYQSCCWISNLVRYADSQWSVSTKISLSRRSDSGKINSSPVSKSPAIVRFQQGCHKSLTIPVEDPDGDFVKCRWATSAESSIPSDSFPYGELDEKNCILTYRGGLGASGTYVVTLTLEDFPAGTTNFNNIRPFSAVPLQFLVIIGVGFGSCQDIPVFTSSTPQNGECSEIQIGSVYKAVIEVRLPNVSKHIVEITTSSPLGMQLTPLSSHGGIFFRNVTWYPSQNQIGQQLFCFQALDSDGLQSEWRCVTILVGLSNTPHVILGTRRPISPISEIGTGLIWWSIHFNRVIKKPRSSAFIRLVLQSNGFTVFKVNALSGYVVIDSNRTVLHFATPKAALSMNGSYAILIDPGAVVGQGCSNDGPPTPGITSPMDWTFPVDGVCPLGYALVSPSFQKCEGTSAVVVFSEKVLGIFSLHWSDIDECGGHHRSKRSYWWYNVFSQNSACNATGEFINSTSGHISSYNFPDNYDPNRICTWNITVPRGKIIKLTFLNFTLVAGENGDCAGAAGDSARVFITNVASHRGKPNDFKICGQKLPPPVYSEGNFIQVRFESRTGLVNKGFNATFEAIDRDSLCPTDMILNETSGSFSSPFYPRNYPFNQTCSWKIIGKQGYRVELTIPEYNLQRCDGAGCLCDYIEVQNSFSDQALPGKLCGTPRYIPVKFYSLHESLRVVFVSDDTNMDYDGFGATYKLLNYSPPSNKPTSSATNISPSPATSISSTASAMPSALPGSCLYNLGGHYGYFSSPNYPFNYDHHLNCVWSYYIYLRFDHFHLQGGHGSCPFDYVQIYDGSFLQSLTIRRCYYQNSWCVYSHSNVLYVYFVTDHSVSYSGFTAYYERVHQTYYVCPRPSATHQLSSSVFTGISPSPASILPMSTAMLPASSGSCLYNLYGPEGNFSSPNYPQNYGHNLQCTWLITTSPGSYIFLRFDHFHLEGSYGSCPYDYVRIYDGNSYQSLTMRRCDYQDSWCVYSHSNVLYVHFQTDGSVSYPGFTAFYEKVSKRYVVCKVNSSISQGITPTSAAPWASASAAPSFASECYYHSYLTEAGRRMSYYNGFNGYLQCDNLLPFGWYRFGGAAGTEMPTSCVGKNRCGTHAPGWLNGSHPRVTDGIVRAKVCFHWSYDCCLWSANIRVRNCSGFYVYELVPPPNCHLRYCGNGGGYNISLPSQVSITSPVQCSPTQTQTTTPVTSNVHGIQPTPASAMTSTFYAASSVNVQPNPSQFQFHLPAQCEQSCHNTLGSYTCSCISGYQLAADGKSCLDVDECSISNGGCSHHCYNIPGSFYCGCPEGTSMGANNLTCVEPGVSVNCSDIITVALEKKTFPFFDVARLHLRYSSCKATQNDTHLLINTPLNGCGTMVNETEDDLIFWNEIRTEVILIDNVITRSHDVKIPFYCSYSRRKWVNLGFKPQHLHFGTEAGYGNFTFKIDFYKSSSFATPYTEQDYPLSVPVNQFLYVRYSVESSADLVIMAVTCRATKTGSLYSWPQYSIILNGCPRDTTMEYNFDPQRNYQQFKIRAFRFFNDYDQVYIHCEVLACHKYSSNSRCTQSCLGSKKRKRRDVTRDETEHEESTTKVTLTRGPLIFQQDEEPGGKFTYNTGKNKQTALIGGVAAAGGFALIAVAALAVLFVKYRMARRFINRNKVGDLYTTQDEQLSRRNAYVQPEDMVEQEDSF</sequence>
<feature type="domain" description="CUB" evidence="8">
    <location>
        <begin position="580"/>
        <end position="700"/>
    </location>
</feature>
<proteinExistence type="predicted"/>
<feature type="chain" id="PRO_5043448811" description="Deleted in malignant brain tumors 1 protein" evidence="7">
    <location>
        <begin position="25"/>
        <end position="1798"/>
    </location>
</feature>
<keyword evidence="6" id="KW-1133">Transmembrane helix</keyword>
<dbReference type="Pfam" id="PF12662">
    <property type="entry name" value="cEGF"/>
    <property type="match status" value="1"/>
</dbReference>
<keyword evidence="11" id="KW-1185">Reference proteome</keyword>
<evidence type="ECO:0000256" key="1">
    <source>
        <dbReference type="ARBA" id="ARBA00022536"/>
    </source>
</evidence>
<dbReference type="InterPro" id="IPR001507">
    <property type="entry name" value="ZP_dom"/>
</dbReference>
<dbReference type="CDD" id="cd00041">
    <property type="entry name" value="CUB"/>
    <property type="match status" value="4"/>
</dbReference>
<dbReference type="InterPro" id="IPR018097">
    <property type="entry name" value="EGF_Ca-bd_CS"/>
</dbReference>